<dbReference type="EMBL" id="UYIG01000126">
    <property type="protein sequence ID" value="VDG28886.1"/>
    <property type="molecule type" value="Genomic_DNA"/>
</dbReference>
<dbReference type="RefSeq" id="WP_130851891.1">
    <property type="nucleotide sequence ID" value="NZ_UYIG01000126.1"/>
</dbReference>
<proteinExistence type="predicted"/>
<gene>
    <name evidence="1" type="ORF">MUDAN_MDHGFNIF_03287</name>
</gene>
<sequence>MKYSEANEKVKELSSHLSFKANEDDHSIGLCSDGKEIVGIYDASSNTVDAFYTLNAVEVFDYRAIKLLVELHETLVEDRKDEKKFRVFISNGMNRQRLVRLQGGYVFCDENGVKNYSAVSYRFKDVFTESEVNRLRNNGDFNISWDKALEEVPGDEVSDD</sequence>
<evidence type="ECO:0000313" key="2">
    <source>
        <dbReference type="Proteomes" id="UP000289996"/>
    </source>
</evidence>
<dbReference type="Proteomes" id="UP000289996">
    <property type="component" value="Unassembled WGS sequence"/>
</dbReference>
<organism evidence="1 2">
    <name type="scientific">Lactiplantibacillus mudanjiangensis</name>
    <dbReference type="NCBI Taxonomy" id="1296538"/>
    <lineage>
        <taxon>Bacteria</taxon>
        <taxon>Bacillati</taxon>
        <taxon>Bacillota</taxon>
        <taxon>Bacilli</taxon>
        <taxon>Lactobacillales</taxon>
        <taxon>Lactobacillaceae</taxon>
        <taxon>Lactiplantibacillus</taxon>
    </lineage>
</organism>
<protein>
    <submittedName>
        <fullName evidence="1">Uncharacterized protein</fullName>
    </submittedName>
</protein>
<accession>A0A660E080</accession>
<reference evidence="1 2" key="1">
    <citation type="submission" date="2018-11" db="EMBL/GenBank/DDBJ databases">
        <authorList>
            <person name="Wuyts S."/>
        </authorList>
    </citation>
    <scope>NUCLEOTIDE SEQUENCE [LARGE SCALE GENOMIC DNA]</scope>
    <source>
        <strain evidence="1">Lactobacillus mudanjiangensis AMBF249</strain>
    </source>
</reference>
<name>A0A660E080_9LACO</name>
<dbReference type="AlphaFoldDB" id="A0A660E080"/>
<keyword evidence="2" id="KW-1185">Reference proteome</keyword>
<evidence type="ECO:0000313" key="1">
    <source>
        <dbReference type="EMBL" id="VDG28886.1"/>
    </source>
</evidence>